<dbReference type="AlphaFoldDB" id="A0A6P6DWU0"/>
<feature type="compositionally biased region" description="Low complexity" evidence="1">
    <location>
        <begin position="121"/>
        <end position="133"/>
    </location>
</feature>
<dbReference type="GeneID" id="111814572"/>
<sequence length="238" mass="25653">MEGVDFLSFWKGEAARLPEPAPRGAAAFRQQGPGVAEEWRSPRRLLAPLPSHWTVRAGAVGPPLSGSVSASLRSAFLLPFSSSSSNAAGARVPILPPPPSSASSPQGGRRPLQEPKHKHSSPGAAATSAARRRPAATSPHAASYVLSSLPVDRGLFFLGWMDRRRASRIQEARQRPNGCPELEAILGSEGVPARLYFTARPCVKNTIRITPLCLYCESYILKSTCRLFPYFTVLTSPK</sequence>
<evidence type="ECO:0000313" key="2">
    <source>
        <dbReference type="Proteomes" id="UP000515203"/>
    </source>
</evidence>
<organism evidence="2 3">
    <name type="scientific">Octodon degus</name>
    <name type="common">Degu</name>
    <name type="synonym">Sciurus degus</name>
    <dbReference type="NCBI Taxonomy" id="10160"/>
    <lineage>
        <taxon>Eukaryota</taxon>
        <taxon>Metazoa</taxon>
        <taxon>Chordata</taxon>
        <taxon>Craniata</taxon>
        <taxon>Vertebrata</taxon>
        <taxon>Euteleostomi</taxon>
        <taxon>Mammalia</taxon>
        <taxon>Eutheria</taxon>
        <taxon>Euarchontoglires</taxon>
        <taxon>Glires</taxon>
        <taxon>Rodentia</taxon>
        <taxon>Hystricomorpha</taxon>
        <taxon>Octodontidae</taxon>
        <taxon>Octodon</taxon>
    </lineage>
</organism>
<dbReference type="InParanoid" id="A0A6P6DWU0"/>
<keyword evidence="2" id="KW-1185">Reference proteome</keyword>
<name>A0A6P6DWU0_OCTDE</name>
<dbReference type="Proteomes" id="UP000515203">
    <property type="component" value="Unplaced"/>
</dbReference>
<feature type="region of interest" description="Disordered" evidence="1">
    <location>
        <begin position="19"/>
        <end position="38"/>
    </location>
</feature>
<evidence type="ECO:0000256" key="1">
    <source>
        <dbReference type="SAM" id="MobiDB-lite"/>
    </source>
</evidence>
<reference evidence="3" key="1">
    <citation type="submission" date="2025-08" db="UniProtKB">
        <authorList>
            <consortium name="RefSeq"/>
        </authorList>
    </citation>
    <scope>IDENTIFICATION</scope>
</reference>
<gene>
    <name evidence="3" type="primary">LOC111814572</name>
</gene>
<protein>
    <submittedName>
        <fullName evidence="3">Uncharacterized protein LOC111814572</fullName>
    </submittedName>
</protein>
<proteinExistence type="predicted"/>
<feature type="region of interest" description="Disordered" evidence="1">
    <location>
        <begin position="88"/>
        <end position="133"/>
    </location>
</feature>
<accession>A0A6P6DWU0</accession>
<dbReference type="RefSeq" id="XP_023564208.1">
    <property type="nucleotide sequence ID" value="XM_023708440.1"/>
</dbReference>
<evidence type="ECO:0000313" key="3">
    <source>
        <dbReference type="RefSeq" id="XP_023564208.1"/>
    </source>
</evidence>